<sequence length="206" mass="22576">MTAAVPIAILLSSAAISVGTEVGPEKPEPAVIARICGIDEARVSADDKERPTLNTRVIWMATYRITGEQDCGLAITLFPNDRIKTDFIEKIGANQTEFQKITRDNGDVIYHSLGDRGDQGTYYMTTLINHEEDWDMSLMLSREPGVDESKLPFAIAKDGIKLIGEIEAVLRKPKAQQGVAPQSATRSESESEGSGKPQPESEERSR</sequence>
<name>A0A934RGB2_9BACT</name>
<dbReference type="EMBL" id="JAENII010000027">
    <property type="protein sequence ID" value="MBK1829033.1"/>
    <property type="molecule type" value="Genomic_DNA"/>
</dbReference>
<comment type="caution">
    <text evidence="2">The sequence shown here is derived from an EMBL/GenBank/DDBJ whole genome shotgun (WGS) entry which is preliminary data.</text>
</comment>
<keyword evidence="3" id="KW-1185">Reference proteome</keyword>
<protein>
    <submittedName>
        <fullName evidence="2">Uncharacterized protein</fullName>
    </submittedName>
</protein>
<gene>
    <name evidence="2" type="ORF">JIN81_18500</name>
</gene>
<evidence type="ECO:0000313" key="2">
    <source>
        <dbReference type="EMBL" id="MBK1829033.1"/>
    </source>
</evidence>
<evidence type="ECO:0000256" key="1">
    <source>
        <dbReference type="SAM" id="MobiDB-lite"/>
    </source>
</evidence>
<evidence type="ECO:0000313" key="3">
    <source>
        <dbReference type="Proteomes" id="UP000658278"/>
    </source>
</evidence>
<proteinExistence type="predicted"/>
<accession>A0A934RGB2</accession>
<dbReference type="AlphaFoldDB" id="A0A934RGB2"/>
<dbReference type="RefSeq" id="WP_200283501.1">
    <property type="nucleotide sequence ID" value="NZ_JAENII010000027.1"/>
</dbReference>
<dbReference type="Proteomes" id="UP000658278">
    <property type="component" value="Unassembled WGS sequence"/>
</dbReference>
<organism evidence="2 3">
    <name type="scientific">Haloferula rosea</name>
    <dbReference type="NCBI Taxonomy" id="490093"/>
    <lineage>
        <taxon>Bacteria</taxon>
        <taxon>Pseudomonadati</taxon>
        <taxon>Verrucomicrobiota</taxon>
        <taxon>Verrucomicrobiia</taxon>
        <taxon>Verrucomicrobiales</taxon>
        <taxon>Verrucomicrobiaceae</taxon>
        <taxon>Haloferula</taxon>
    </lineage>
</organism>
<reference evidence="2" key="1">
    <citation type="submission" date="2021-01" db="EMBL/GenBank/DDBJ databases">
        <title>Modified the classification status of verrucomicrobia.</title>
        <authorList>
            <person name="Feng X."/>
        </authorList>
    </citation>
    <scope>NUCLEOTIDE SEQUENCE</scope>
    <source>
        <strain evidence="2">KCTC 22201</strain>
    </source>
</reference>
<feature type="region of interest" description="Disordered" evidence="1">
    <location>
        <begin position="171"/>
        <end position="206"/>
    </location>
</feature>